<sequence>MKFKSLIFCLSLVLISCSSEDDSFNSMLEGRSYMMTAFTIETPVDVNNDGIYSFNLIEEDTFGCQNMNRLSFMNGTSSAPIEYGPILRITENNTQDMGCYVIDYFAALEYTVDVDMMTVNVAGFIGEISGNMIIFRPNNSQLDSLGEILLQDGSVETYDGNYVLEFTLIQ</sequence>
<feature type="signal peptide" evidence="1">
    <location>
        <begin position="1"/>
        <end position="20"/>
    </location>
</feature>
<keyword evidence="1" id="KW-0732">Signal</keyword>
<dbReference type="EMBL" id="JBHSAT010000004">
    <property type="protein sequence ID" value="MFC3877366.1"/>
    <property type="molecule type" value="Genomic_DNA"/>
</dbReference>
<evidence type="ECO:0000313" key="2">
    <source>
        <dbReference type="EMBL" id="MFC3877366.1"/>
    </source>
</evidence>
<evidence type="ECO:0008006" key="4">
    <source>
        <dbReference type="Google" id="ProtNLM"/>
    </source>
</evidence>
<accession>A0ABV8AKF2</accession>
<name>A0ABV8AKF2_9FLAO</name>
<organism evidence="2 3">
    <name type="scientific">Winogradskyella maritima</name>
    <dbReference type="NCBI Taxonomy" id="1517766"/>
    <lineage>
        <taxon>Bacteria</taxon>
        <taxon>Pseudomonadati</taxon>
        <taxon>Bacteroidota</taxon>
        <taxon>Flavobacteriia</taxon>
        <taxon>Flavobacteriales</taxon>
        <taxon>Flavobacteriaceae</taxon>
        <taxon>Winogradskyella</taxon>
    </lineage>
</organism>
<comment type="caution">
    <text evidence="2">The sequence shown here is derived from an EMBL/GenBank/DDBJ whole genome shotgun (WGS) entry which is preliminary data.</text>
</comment>
<feature type="chain" id="PRO_5046595201" description="Lipocalin-like protein" evidence="1">
    <location>
        <begin position="21"/>
        <end position="170"/>
    </location>
</feature>
<evidence type="ECO:0000313" key="3">
    <source>
        <dbReference type="Proteomes" id="UP001595812"/>
    </source>
</evidence>
<dbReference type="PROSITE" id="PS51257">
    <property type="entry name" value="PROKAR_LIPOPROTEIN"/>
    <property type="match status" value="1"/>
</dbReference>
<dbReference type="Proteomes" id="UP001595812">
    <property type="component" value="Unassembled WGS sequence"/>
</dbReference>
<proteinExistence type="predicted"/>
<protein>
    <recommendedName>
        <fullName evidence="4">Lipocalin-like protein</fullName>
    </recommendedName>
</protein>
<evidence type="ECO:0000256" key="1">
    <source>
        <dbReference type="SAM" id="SignalP"/>
    </source>
</evidence>
<reference evidence="3" key="1">
    <citation type="journal article" date="2019" name="Int. J. Syst. Evol. Microbiol.">
        <title>The Global Catalogue of Microorganisms (GCM) 10K type strain sequencing project: providing services to taxonomists for standard genome sequencing and annotation.</title>
        <authorList>
            <consortium name="The Broad Institute Genomics Platform"/>
            <consortium name="The Broad Institute Genome Sequencing Center for Infectious Disease"/>
            <person name="Wu L."/>
            <person name="Ma J."/>
        </authorList>
    </citation>
    <scope>NUCLEOTIDE SEQUENCE [LARGE SCALE GENOMIC DNA]</scope>
    <source>
        <strain evidence="3">CECT 8979</strain>
    </source>
</reference>
<gene>
    <name evidence="2" type="ORF">ACFOSX_09000</name>
</gene>
<keyword evidence="3" id="KW-1185">Reference proteome</keyword>
<dbReference type="RefSeq" id="WP_386099512.1">
    <property type="nucleotide sequence ID" value="NZ_JBHSAT010000004.1"/>
</dbReference>